<dbReference type="EMBL" id="MCFE01000192">
    <property type="protein sequence ID" value="ORX94923.1"/>
    <property type="molecule type" value="Genomic_DNA"/>
</dbReference>
<keyword evidence="13" id="KW-1185">Reference proteome</keyword>
<keyword evidence="3 9" id="KW-0813">Transport</keyword>
<dbReference type="GO" id="GO:0015149">
    <property type="term" value="F:hexose transmembrane transporter activity"/>
    <property type="evidence" value="ECO:0007669"/>
    <property type="project" value="TreeGrafter"/>
</dbReference>
<name>A0A1Y1YAD9_9FUNG</name>
<feature type="transmembrane region" description="Helical" evidence="10">
    <location>
        <begin position="166"/>
        <end position="187"/>
    </location>
</feature>
<keyword evidence="7 10" id="KW-1133">Transmembrane helix</keyword>
<evidence type="ECO:0000256" key="8">
    <source>
        <dbReference type="ARBA" id="ARBA00023136"/>
    </source>
</evidence>
<dbReference type="InterPro" id="IPR020846">
    <property type="entry name" value="MFS_dom"/>
</dbReference>
<dbReference type="InterPro" id="IPR005828">
    <property type="entry name" value="MFS_sugar_transport-like"/>
</dbReference>
<keyword evidence="5" id="KW-0762">Sugar transport</keyword>
<dbReference type="GO" id="GO:0005886">
    <property type="term" value="C:plasma membrane"/>
    <property type="evidence" value="ECO:0007669"/>
    <property type="project" value="UniProtKB-SubCell"/>
</dbReference>
<dbReference type="InParanoid" id="A0A1Y1YAD9"/>
<comment type="similarity">
    <text evidence="2 9">Belongs to the major facilitator superfamily. Sugar transporter (TC 2.A.1.1) family.</text>
</comment>
<dbReference type="AlphaFoldDB" id="A0A1Y1YAD9"/>
<reference evidence="12 13" key="1">
    <citation type="submission" date="2016-07" db="EMBL/GenBank/DDBJ databases">
        <title>Pervasive Adenine N6-methylation of Active Genes in Fungi.</title>
        <authorList>
            <consortium name="DOE Joint Genome Institute"/>
            <person name="Mondo S.J."/>
            <person name="Dannebaum R.O."/>
            <person name="Kuo R.C."/>
            <person name="Labutti K."/>
            <person name="Haridas S."/>
            <person name="Kuo A."/>
            <person name="Salamov A."/>
            <person name="Ahrendt S.R."/>
            <person name="Lipzen A."/>
            <person name="Sullivan W."/>
            <person name="Andreopoulos W.B."/>
            <person name="Clum A."/>
            <person name="Lindquist E."/>
            <person name="Daum C."/>
            <person name="Ramamoorthy G.K."/>
            <person name="Gryganskyi A."/>
            <person name="Culley D."/>
            <person name="Magnuson J.K."/>
            <person name="James T.Y."/>
            <person name="O'Malley M.A."/>
            <person name="Stajich J.E."/>
            <person name="Spatafora J.W."/>
            <person name="Visel A."/>
            <person name="Grigoriev I.V."/>
        </authorList>
    </citation>
    <scope>NUCLEOTIDE SEQUENCE [LARGE SCALE GENOMIC DNA]</scope>
    <source>
        <strain evidence="12 13">CBS 931.73</strain>
    </source>
</reference>
<proteinExistence type="inferred from homology"/>
<dbReference type="SUPFAM" id="SSF103473">
    <property type="entry name" value="MFS general substrate transporter"/>
    <property type="match status" value="1"/>
</dbReference>
<evidence type="ECO:0000259" key="11">
    <source>
        <dbReference type="PROSITE" id="PS50850"/>
    </source>
</evidence>
<dbReference type="STRING" id="1314790.A0A1Y1YAD9"/>
<evidence type="ECO:0000256" key="9">
    <source>
        <dbReference type="RuleBase" id="RU003346"/>
    </source>
</evidence>
<evidence type="ECO:0000256" key="1">
    <source>
        <dbReference type="ARBA" id="ARBA00004651"/>
    </source>
</evidence>
<dbReference type="Gene3D" id="1.20.1250.20">
    <property type="entry name" value="MFS general substrate transporter like domains"/>
    <property type="match status" value="1"/>
</dbReference>
<dbReference type="InterPro" id="IPR036259">
    <property type="entry name" value="MFS_trans_sf"/>
</dbReference>
<dbReference type="InterPro" id="IPR045263">
    <property type="entry name" value="GLUT"/>
</dbReference>
<dbReference type="OrthoDB" id="4540492at2759"/>
<evidence type="ECO:0000256" key="4">
    <source>
        <dbReference type="ARBA" id="ARBA00022475"/>
    </source>
</evidence>
<feature type="transmembrane region" description="Helical" evidence="10">
    <location>
        <begin position="193"/>
        <end position="214"/>
    </location>
</feature>
<comment type="caution">
    <text evidence="12">The sequence shown here is derived from an EMBL/GenBank/DDBJ whole genome shotgun (WGS) entry which is preliminary data.</text>
</comment>
<gene>
    <name evidence="12" type="ORF">K493DRAFT_352079</name>
</gene>
<feature type="transmembrane region" description="Helical" evidence="10">
    <location>
        <begin position="77"/>
        <end position="96"/>
    </location>
</feature>
<feature type="transmembrane region" description="Helical" evidence="10">
    <location>
        <begin position="314"/>
        <end position="336"/>
    </location>
</feature>
<accession>A0A1Y1YAD9</accession>
<feature type="transmembrane region" description="Helical" evidence="10">
    <location>
        <begin position="278"/>
        <end position="302"/>
    </location>
</feature>
<dbReference type="PROSITE" id="PS50850">
    <property type="entry name" value="MFS"/>
    <property type="match status" value="1"/>
</dbReference>
<comment type="subcellular location">
    <subcellularLocation>
        <location evidence="1">Cell membrane</location>
        <topology evidence="1">Multi-pass membrane protein</topology>
    </subcellularLocation>
</comment>
<evidence type="ECO:0000256" key="6">
    <source>
        <dbReference type="ARBA" id="ARBA00022692"/>
    </source>
</evidence>
<feature type="transmembrane region" description="Helical" evidence="10">
    <location>
        <begin position="21"/>
        <end position="41"/>
    </location>
</feature>
<dbReference type="PANTHER" id="PTHR23503:SF8">
    <property type="entry name" value="FACILITATED GLUCOSE TRANSPORTER PROTEIN 1"/>
    <property type="match status" value="1"/>
</dbReference>
<evidence type="ECO:0000256" key="2">
    <source>
        <dbReference type="ARBA" id="ARBA00010992"/>
    </source>
</evidence>
<feature type="transmembrane region" description="Helical" evidence="10">
    <location>
        <begin position="132"/>
        <end position="154"/>
    </location>
</feature>
<dbReference type="PRINTS" id="PR00171">
    <property type="entry name" value="SUGRTRNSPORT"/>
</dbReference>
<evidence type="ECO:0000256" key="7">
    <source>
        <dbReference type="ARBA" id="ARBA00022989"/>
    </source>
</evidence>
<dbReference type="PROSITE" id="PS00216">
    <property type="entry name" value="SUGAR_TRANSPORT_1"/>
    <property type="match status" value="1"/>
</dbReference>
<evidence type="ECO:0000313" key="12">
    <source>
        <dbReference type="EMBL" id="ORX94923.1"/>
    </source>
</evidence>
<evidence type="ECO:0000256" key="5">
    <source>
        <dbReference type="ARBA" id="ARBA00022597"/>
    </source>
</evidence>
<evidence type="ECO:0000256" key="10">
    <source>
        <dbReference type="SAM" id="Phobius"/>
    </source>
</evidence>
<feature type="transmembrane region" description="Helical" evidence="10">
    <location>
        <begin position="343"/>
        <end position="365"/>
    </location>
</feature>
<organism evidence="12 13">
    <name type="scientific">Basidiobolus meristosporus CBS 931.73</name>
    <dbReference type="NCBI Taxonomy" id="1314790"/>
    <lineage>
        <taxon>Eukaryota</taxon>
        <taxon>Fungi</taxon>
        <taxon>Fungi incertae sedis</taxon>
        <taxon>Zoopagomycota</taxon>
        <taxon>Entomophthoromycotina</taxon>
        <taxon>Basidiobolomycetes</taxon>
        <taxon>Basidiobolales</taxon>
        <taxon>Basidiobolaceae</taxon>
        <taxon>Basidiobolus</taxon>
    </lineage>
</organism>
<dbReference type="InterPro" id="IPR003663">
    <property type="entry name" value="Sugar/inositol_transpt"/>
</dbReference>
<evidence type="ECO:0000256" key="3">
    <source>
        <dbReference type="ARBA" id="ARBA00022448"/>
    </source>
</evidence>
<feature type="transmembrane region" description="Helical" evidence="10">
    <location>
        <begin position="108"/>
        <end position="126"/>
    </location>
</feature>
<feature type="transmembrane region" description="Helical" evidence="10">
    <location>
        <begin position="398"/>
        <end position="417"/>
    </location>
</feature>
<feature type="domain" description="Major facilitator superfamily (MFS) profile" evidence="11">
    <location>
        <begin position="28"/>
        <end position="459"/>
    </location>
</feature>
<keyword evidence="8 10" id="KW-0472">Membrane</keyword>
<dbReference type="Pfam" id="PF00083">
    <property type="entry name" value="Sugar_tr"/>
    <property type="match status" value="1"/>
</dbReference>
<dbReference type="NCBIfam" id="TIGR00879">
    <property type="entry name" value="SP"/>
    <property type="match status" value="1"/>
</dbReference>
<dbReference type="PANTHER" id="PTHR23503">
    <property type="entry name" value="SOLUTE CARRIER FAMILY 2"/>
    <property type="match status" value="1"/>
</dbReference>
<feature type="transmembrane region" description="Helical" evidence="10">
    <location>
        <begin position="371"/>
        <end position="391"/>
    </location>
</feature>
<dbReference type="PROSITE" id="PS00217">
    <property type="entry name" value="SUGAR_TRANSPORT_2"/>
    <property type="match status" value="1"/>
</dbReference>
<protein>
    <submittedName>
        <fullName evidence="12">General substrate transporter</fullName>
    </submittedName>
</protein>
<keyword evidence="6 10" id="KW-0812">Transmembrane</keyword>
<feature type="transmembrane region" description="Helical" evidence="10">
    <location>
        <begin position="437"/>
        <end position="456"/>
    </location>
</feature>
<keyword evidence="4" id="KW-1003">Cell membrane</keyword>
<sequence length="515" mass="54931">MSDKKIHNSDITTCDSKDIKFTPYIWLCGITAALASFAAGFNSAAPNTPESVIRNCDMSAHGDGGLPACLPMSSGTWGLAVGILAIGGLVGGLSAGPAANKFGRKWTLLFNNFFFIAGAILVATATTVAQFVAGRVIIGIACGAGSVVAPMYVAEISTSGARGILGTMYQLFMVIGILAANCAGLGLTSVPGWRYLFGIAIFPPILQVILLPFCTETPGYLLSKNKVDEARIALQKLRSGCVIDNEFNELTSAARSEESKEDTLNIVQVLKNFRLRKLFIVAMIMHAYQQLSGINSVIFYSTNIFNDIFGVDNSQYVTVGVGCLNLVMTLVSVALIDRVGRKPLLYTSGIGMCVCSVLIVIASIYGVNTLMVVAVMLFVATFAVGLGPIPWMLMPELIPTYAIGAASSTATAVNWLFNFVIGQTFPPMKDALGDYSFLPYAIICALGIAYTFFLVPETKGRNPNEMETIITFGFIRPSGNTLMVVAVMLFVATFAIGLGPIPSMLMPKLVPTYTF</sequence>
<dbReference type="InterPro" id="IPR005829">
    <property type="entry name" value="Sugar_transporter_CS"/>
</dbReference>
<dbReference type="Proteomes" id="UP000193498">
    <property type="component" value="Unassembled WGS sequence"/>
</dbReference>
<evidence type="ECO:0000313" key="13">
    <source>
        <dbReference type="Proteomes" id="UP000193498"/>
    </source>
</evidence>
<feature type="transmembrane region" description="Helical" evidence="10">
    <location>
        <begin position="482"/>
        <end position="501"/>
    </location>
</feature>
<dbReference type="FunFam" id="1.20.1250.20:FF:000218">
    <property type="entry name" value="facilitated trehalose transporter Tret1"/>
    <property type="match status" value="1"/>
</dbReference>